<keyword evidence="2" id="KW-1185">Reference proteome</keyword>
<comment type="caution">
    <text evidence="1">The sequence shown here is derived from an EMBL/GenBank/DDBJ whole genome shotgun (WGS) entry which is preliminary data.</text>
</comment>
<feature type="non-terminal residue" evidence="1">
    <location>
        <position position="1"/>
    </location>
</feature>
<protein>
    <submittedName>
        <fullName evidence="1">Uncharacterized protein</fullName>
    </submittedName>
</protein>
<evidence type="ECO:0000313" key="1">
    <source>
        <dbReference type="EMBL" id="KAG9980925.1"/>
    </source>
</evidence>
<proteinExistence type="predicted"/>
<reference evidence="1" key="2">
    <citation type="submission" date="2021-08" db="EMBL/GenBank/DDBJ databases">
        <authorList>
            <person name="Gostincar C."/>
            <person name="Sun X."/>
            <person name="Song Z."/>
            <person name="Gunde-Cimerman N."/>
        </authorList>
    </citation>
    <scope>NUCLEOTIDE SEQUENCE</scope>
    <source>
        <strain evidence="1">EXF-9298</strain>
    </source>
</reference>
<reference evidence="1" key="1">
    <citation type="journal article" date="2021" name="J Fungi (Basel)">
        <title>Virulence traits and population genomics of the black yeast Aureobasidium melanogenum.</title>
        <authorList>
            <person name="Cernosa A."/>
            <person name="Sun X."/>
            <person name="Gostincar C."/>
            <person name="Fang C."/>
            <person name="Gunde-Cimerman N."/>
            <person name="Song Z."/>
        </authorList>
    </citation>
    <scope>NUCLEOTIDE SEQUENCE</scope>
    <source>
        <strain evidence="1">EXF-9298</strain>
    </source>
</reference>
<gene>
    <name evidence="1" type="ORF">KCU98_g7819</name>
</gene>
<evidence type="ECO:0000313" key="2">
    <source>
        <dbReference type="Proteomes" id="UP000729357"/>
    </source>
</evidence>
<sequence>MSETMALRTQILDNLRALEYPNLKDRHFVLIWDGKGEYTVSLDDRHVSRESDYYGKGPTPEEAYDNMLKQTAFYLYAGYHRKNLVEASRSEIMALRTQILDNIQTLHLDLKPDSRFILTCSNDDEPEAWTVVLRLPAEARPGQYSQYYEHGKGESPEAAYKDLLKNTAWELHDLDYSWN</sequence>
<organism evidence="1 2">
    <name type="scientific">Aureobasidium melanogenum</name>
    <name type="common">Aureobasidium pullulans var. melanogenum</name>
    <dbReference type="NCBI Taxonomy" id="46634"/>
    <lineage>
        <taxon>Eukaryota</taxon>
        <taxon>Fungi</taxon>
        <taxon>Dikarya</taxon>
        <taxon>Ascomycota</taxon>
        <taxon>Pezizomycotina</taxon>
        <taxon>Dothideomycetes</taxon>
        <taxon>Dothideomycetidae</taxon>
        <taxon>Dothideales</taxon>
        <taxon>Saccotheciaceae</taxon>
        <taxon>Aureobasidium</taxon>
    </lineage>
</organism>
<dbReference type="Proteomes" id="UP000729357">
    <property type="component" value="Unassembled WGS sequence"/>
</dbReference>
<dbReference type="AlphaFoldDB" id="A0A9P8FSA9"/>
<name>A0A9P8FSA9_AURME</name>
<accession>A0A9P8FSA9</accession>
<dbReference type="EMBL" id="JAHFXS010000919">
    <property type="protein sequence ID" value="KAG9980925.1"/>
    <property type="molecule type" value="Genomic_DNA"/>
</dbReference>